<gene>
    <name evidence="2" type="ORF">CSHISOI_11800</name>
</gene>
<sequence>MRCSRLVTPTGEQDDEPARFGQGNPGWCVAVLRPGSSVHRFGELGSDAADGWPDDDQCPSTSGS</sequence>
<dbReference type="EMBL" id="PUHP01005761">
    <property type="protein sequence ID" value="TQN63613.1"/>
    <property type="molecule type" value="Genomic_DNA"/>
</dbReference>
<dbReference type="AlphaFoldDB" id="A0A5Q4B9I7"/>
<feature type="non-terminal residue" evidence="2">
    <location>
        <position position="64"/>
    </location>
</feature>
<proteinExistence type="predicted"/>
<organism evidence="2 3">
    <name type="scientific">Colletotrichum shisoi</name>
    <dbReference type="NCBI Taxonomy" id="2078593"/>
    <lineage>
        <taxon>Eukaryota</taxon>
        <taxon>Fungi</taxon>
        <taxon>Dikarya</taxon>
        <taxon>Ascomycota</taxon>
        <taxon>Pezizomycotina</taxon>
        <taxon>Sordariomycetes</taxon>
        <taxon>Hypocreomycetidae</taxon>
        <taxon>Glomerellales</taxon>
        <taxon>Glomerellaceae</taxon>
        <taxon>Colletotrichum</taxon>
        <taxon>Colletotrichum destructivum species complex</taxon>
    </lineage>
</organism>
<feature type="region of interest" description="Disordered" evidence="1">
    <location>
        <begin position="1"/>
        <end position="23"/>
    </location>
</feature>
<keyword evidence="3" id="KW-1185">Reference proteome</keyword>
<reference evidence="2 3" key="1">
    <citation type="journal article" date="2019" name="Sci. Rep.">
        <title>Colletotrichum shisoi sp. nov., an anthracnose pathogen of Perilla frutescens in Japan: molecular phylogenetic, morphological and genomic evidence.</title>
        <authorList>
            <person name="Gan P."/>
            <person name="Tsushima A."/>
            <person name="Hiroyama R."/>
            <person name="Narusaka M."/>
            <person name="Takano Y."/>
            <person name="Narusaka Y."/>
            <person name="Kawaradani M."/>
            <person name="Damm U."/>
            <person name="Shirasu K."/>
        </authorList>
    </citation>
    <scope>NUCLEOTIDE SEQUENCE [LARGE SCALE GENOMIC DNA]</scope>
    <source>
        <strain evidence="2 3">PG-2018a</strain>
    </source>
</reference>
<dbReference type="Proteomes" id="UP000326340">
    <property type="component" value="Unassembled WGS sequence"/>
</dbReference>
<feature type="region of interest" description="Disordered" evidence="1">
    <location>
        <begin position="42"/>
        <end position="64"/>
    </location>
</feature>
<evidence type="ECO:0000256" key="1">
    <source>
        <dbReference type="SAM" id="MobiDB-lite"/>
    </source>
</evidence>
<accession>A0A5Q4B9I7</accession>
<evidence type="ECO:0000313" key="3">
    <source>
        <dbReference type="Proteomes" id="UP000326340"/>
    </source>
</evidence>
<comment type="caution">
    <text evidence="2">The sequence shown here is derived from an EMBL/GenBank/DDBJ whole genome shotgun (WGS) entry which is preliminary data.</text>
</comment>
<protein>
    <submittedName>
        <fullName evidence="2">Uncharacterized protein</fullName>
    </submittedName>
</protein>
<evidence type="ECO:0000313" key="2">
    <source>
        <dbReference type="EMBL" id="TQN63613.1"/>
    </source>
</evidence>
<name>A0A5Q4B9I7_9PEZI</name>